<accession>A0A919UE66</accession>
<dbReference type="PROSITE" id="PS50231">
    <property type="entry name" value="RICIN_B_LECTIN"/>
    <property type="match status" value="1"/>
</dbReference>
<organism evidence="2 3">
    <name type="scientific">Dactylosporangium siamense</name>
    <dbReference type="NCBI Taxonomy" id="685454"/>
    <lineage>
        <taxon>Bacteria</taxon>
        <taxon>Bacillati</taxon>
        <taxon>Actinomycetota</taxon>
        <taxon>Actinomycetes</taxon>
        <taxon>Micromonosporales</taxon>
        <taxon>Micromonosporaceae</taxon>
        <taxon>Dactylosporangium</taxon>
    </lineage>
</organism>
<dbReference type="Pfam" id="PF14200">
    <property type="entry name" value="RicinB_lectin_2"/>
    <property type="match status" value="1"/>
</dbReference>
<evidence type="ECO:0000259" key="1">
    <source>
        <dbReference type="Pfam" id="PF14200"/>
    </source>
</evidence>
<name>A0A919UE66_9ACTN</name>
<dbReference type="AlphaFoldDB" id="A0A919UE66"/>
<dbReference type="RefSeq" id="WP_203853842.1">
    <property type="nucleotide sequence ID" value="NZ_BAAAVW010000052.1"/>
</dbReference>
<evidence type="ECO:0000313" key="2">
    <source>
        <dbReference type="EMBL" id="GIG52242.1"/>
    </source>
</evidence>
<evidence type="ECO:0000313" key="3">
    <source>
        <dbReference type="Proteomes" id="UP000660611"/>
    </source>
</evidence>
<dbReference type="EMBL" id="BONQ01000173">
    <property type="protein sequence ID" value="GIG52242.1"/>
    <property type="molecule type" value="Genomic_DNA"/>
</dbReference>
<comment type="caution">
    <text evidence="2">The sequence shown here is derived from an EMBL/GenBank/DDBJ whole genome shotgun (WGS) entry which is preliminary data.</text>
</comment>
<feature type="domain" description="Ricin B lectin" evidence="1">
    <location>
        <begin position="89"/>
        <end position="131"/>
    </location>
</feature>
<dbReference type="Gene3D" id="2.80.10.50">
    <property type="match status" value="1"/>
</dbReference>
<reference evidence="2" key="1">
    <citation type="submission" date="2021-01" db="EMBL/GenBank/DDBJ databases">
        <title>Whole genome shotgun sequence of Dactylosporangium siamense NBRC 106093.</title>
        <authorList>
            <person name="Komaki H."/>
            <person name="Tamura T."/>
        </authorList>
    </citation>
    <scope>NUCLEOTIDE SEQUENCE</scope>
    <source>
        <strain evidence="2">NBRC 106093</strain>
    </source>
</reference>
<keyword evidence="3" id="KW-1185">Reference proteome</keyword>
<dbReference type="Proteomes" id="UP000660611">
    <property type="component" value="Unassembled WGS sequence"/>
</dbReference>
<protein>
    <recommendedName>
        <fullName evidence="1">Ricin B lectin domain-containing protein</fullName>
    </recommendedName>
</protein>
<dbReference type="InterPro" id="IPR000772">
    <property type="entry name" value="Ricin_B_lectin"/>
</dbReference>
<dbReference type="InterPro" id="IPR035992">
    <property type="entry name" value="Ricin_B-like_lectins"/>
</dbReference>
<proteinExistence type="predicted"/>
<sequence>MLVNSILDNDAFVREQDRRHVAQAGQGHVRHNGPRSFWLLGSVPPGVTSVTATNGTGLIATARVVTASLGADAPFHLTDTFDTAPACGSSGTGAIIGNGSNRCIDIPAANAVDGNRLQIWDCNGASNQKWH</sequence>
<gene>
    <name evidence="2" type="ORF">Dsi01nite_102830</name>
</gene>
<dbReference type="SUPFAM" id="SSF50370">
    <property type="entry name" value="Ricin B-like lectins"/>
    <property type="match status" value="1"/>
</dbReference>